<keyword evidence="2" id="KW-0812">Transmembrane</keyword>
<keyword evidence="2" id="KW-0472">Membrane</keyword>
<keyword evidence="2" id="KW-1133">Transmembrane helix</keyword>
<gene>
    <name evidence="4" type="ORF">ACFQ5X_14480</name>
</gene>
<dbReference type="Pfam" id="PF19747">
    <property type="entry name" value="DUF6234"/>
    <property type="match status" value="1"/>
</dbReference>
<evidence type="ECO:0000256" key="1">
    <source>
        <dbReference type="SAM" id="MobiDB-lite"/>
    </source>
</evidence>
<sequence>MTSSPESARRLSPFADVALAVTLLVVDAVAAVVALVSGLNAAGYPFFDTGADREAVSVVEPVVYVSVVGALVLASALVSYRGGALVTTCAQTFVGLALVLGAVIGLTAGHGGDGRPPAPSPGYSGPQSQCRSGGDNSECLGS</sequence>
<feature type="transmembrane region" description="Helical" evidence="2">
    <location>
        <begin position="92"/>
        <end position="111"/>
    </location>
</feature>
<evidence type="ECO:0000313" key="5">
    <source>
        <dbReference type="Proteomes" id="UP001597058"/>
    </source>
</evidence>
<dbReference type="RefSeq" id="WP_381328170.1">
    <property type="nucleotide sequence ID" value="NZ_JBHTMM010000015.1"/>
</dbReference>
<feature type="transmembrane region" description="Helical" evidence="2">
    <location>
        <begin position="17"/>
        <end position="42"/>
    </location>
</feature>
<feature type="transmembrane region" description="Helical" evidence="2">
    <location>
        <begin position="62"/>
        <end position="80"/>
    </location>
</feature>
<feature type="compositionally biased region" description="Polar residues" evidence="1">
    <location>
        <begin position="125"/>
        <end position="135"/>
    </location>
</feature>
<dbReference type="Proteomes" id="UP001597058">
    <property type="component" value="Unassembled WGS sequence"/>
</dbReference>
<evidence type="ECO:0000256" key="2">
    <source>
        <dbReference type="SAM" id="Phobius"/>
    </source>
</evidence>
<feature type="region of interest" description="Disordered" evidence="1">
    <location>
        <begin position="112"/>
        <end position="142"/>
    </location>
</feature>
<reference evidence="5" key="1">
    <citation type="journal article" date="2019" name="Int. J. Syst. Evol. Microbiol.">
        <title>The Global Catalogue of Microorganisms (GCM) 10K type strain sequencing project: providing services to taxonomists for standard genome sequencing and annotation.</title>
        <authorList>
            <consortium name="The Broad Institute Genomics Platform"/>
            <consortium name="The Broad Institute Genome Sequencing Center for Infectious Disease"/>
            <person name="Wu L."/>
            <person name="Ma J."/>
        </authorList>
    </citation>
    <scope>NUCLEOTIDE SEQUENCE [LARGE SCALE GENOMIC DNA]</scope>
    <source>
        <strain evidence="5">CGMCC 4.7020</strain>
    </source>
</reference>
<name>A0ABW3XDF3_9ACTN</name>
<dbReference type="EMBL" id="JBHTMM010000015">
    <property type="protein sequence ID" value="MFD1307046.1"/>
    <property type="molecule type" value="Genomic_DNA"/>
</dbReference>
<proteinExistence type="predicted"/>
<evidence type="ECO:0000259" key="3">
    <source>
        <dbReference type="Pfam" id="PF19747"/>
    </source>
</evidence>
<accession>A0ABW3XDF3</accession>
<dbReference type="InterPro" id="IPR046201">
    <property type="entry name" value="DUF6234"/>
</dbReference>
<keyword evidence="5" id="KW-1185">Reference proteome</keyword>
<evidence type="ECO:0000313" key="4">
    <source>
        <dbReference type="EMBL" id="MFD1307046.1"/>
    </source>
</evidence>
<feature type="domain" description="DUF6234" evidence="3">
    <location>
        <begin position="15"/>
        <end position="139"/>
    </location>
</feature>
<comment type="caution">
    <text evidence="4">The sequence shown here is derived from an EMBL/GenBank/DDBJ whole genome shotgun (WGS) entry which is preliminary data.</text>
</comment>
<organism evidence="4 5">
    <name type="scientific">Streptomyces kaempferi</name>
    <dbReference type="NCBI Taxonomy" id="333725"/>
    <lineage>
        <taxon>Bacteria</taxon>
        <taxon>Bacillati</taxon>
        <taxon>Actinomycetota</taxon>
        <taxon>Actinomycetes</taxon>
        <taxon>Kitasatosporales</taxon>
        <taxon>Streptomycetaceae</taxon>
        <taxon>Streptomyces</taxon>
    </lineage>
</organism>
<protein>
    <submittedName>
        <fullName evidence="4">DUF6234 family protein</fullName>
    </submittedName>
</protein>